<dbReference type="PANTHER" id="PTHR30015">
    <property type="entry name" value="MRR RESTRICTION SYSTEM PROTEIN"/>
    <property type="match status" value="1"/>
</dbReference>
<evidence type="ECO:0000313" key="3">
    <source>
        <dbReference type="EMBL" id="STO09364.1"/>
    </source>
</evidence>
<reference evidence="3 4" key="1">
    <citation type="submission" date="2018-06" db="EMBL/GenBank/DDBJ databases">
        <authorList>
            <consortium name="Pathogen Informatics"/>
            <person name="Doyle S."/>
        </authorList>
    </citation>
    <scope>NUCLEOTIDE SEQUENCE [LARGE SCALE GENOMIC DNA]</scope>
    <source>
        <strain evidence="3 4">NCTC13163</strain>
    </source>
</reference>
<keyword evidence="3" id="KW-0378">Hydrolase</keyword>
<dbReference type="Pfam" id="PF04471">
    <property type="entry name" value="Mrr_cat"/>
    <property type="match status" value="1"/>
</dbReference>
<dbReference type="InterPro" id="IPR011335">
    <property type="entry name" value="Restrct_endonuc-II-like"/>
</dbReference>
<evidence type="ECO:0000313" key="4">
    <source>
        <dbReference type="Proteomes" id="UP000254060"/>
    </source>
</evidence>
<name>A0A377FXS0_9BACL</name>
<dbReference type="GO" id="GO:0015666">
    <property type="term" value="F:restriction endodeoxyribonuclease activity"/>
    <property type="evidence" value="ECO:0007669"/>
    <property type="project" value="TreeGrafter"/>
</dbReference>
<dbReference type="Gene3D" id="3.40.1350.10">
    <property type="match status" value="1"/>
</dbReference>
<keyword evidence="3" id="KW-0540">Nuclease</keyword>
<gene>
    <name evidence="3" type="ORF">NCTC13163_02799</name>
</gene>
<evidence type="ECO:0000259" key="2">
    <source>
        <dbReference type="Pfam" id="PF04471"/>
    </source>
</evidence>
<protein>
    <submittedName>
        <fullName evidence="3">Restriction endonuclease</fullName>
    </submittedName>
</protein>
<sequence>MDVKGLGFSLVLAFGLWWWDAPFWTVIAVVGLGFAWVIWRKRLSTIDRVDRMEGREFELFLEDVFTELGYTVTVTPASRDFGADLLLETPEGWSIAVQAKRYEKVVGLEAVQQVAAAVPYYGVNEGWVVTNSSYTDSAYELAEPNQVRLIARSELEQLLKEAGFKR</sequence>
<dbReference type="EMBL" id="UGGP01000001">
    <property type="protein sequence ID" value="STO09364.1"/>
    <property type="molecule type" value="Genomic_DNA"/>
</dbReference>
<keyword evidence="1" id="KW-0472">Membrane</keyword>
<keyword evidence="3" id="KW-0255">Endonuclease</keyword>
<dbReference type="Proteomes" id="UP000254060">
    <property type="component" value="Unassembled WGS sequence"/>
</dbReference>
<dbReference type="InterPro" id="IPR007560">
    <property type="entry name" value="Restrct_endonuc_IV_Mrr"/>
</dbReference>
<evidence type="ECO:0000256" key="1">
    <source>
        <dbReference type="SAM" id="Phobius"/>
    </source>
</evidence>
<dbReference type="GO" id="GO:0003677">
    <property type="term" value="F:DNA binding"/>
    <property type="evidence" value="ECO:0007669"/>
    <property type="project" value="InterPro"/>
</dbReference>
<feature type="domain" description="Restriction endonuclease type IV Mrr" evidence="2">
    <location>
        <begin position="50"/>
        <end position="159"/>
    </location>
</feature>
<feature type="transmembrane region" description="Helical" evidence="1">
    <location>
        <begin position="16"/>
        <end position="39"/>
    </location>
</feature>
<dbReference type="InterPro" id="IPR052906">
    <property type="entry name" value="Type_IV_Methyl-Rstrct_Enzyme"/>
</dbReference>
<accession>A0A377FXS0</accession>
<keyword evidence="1" id="KW-1133">Transmembrane helix</keyword>
<dbReference type="STRING" id="1397694.GCA_000702585_00223"/>
<proteinExistence type="predicted"/>
<dbReference type="AlphaFoldDB" id="A0A377FXS0"/>
<dbReference type="InterPro" id="IPR011856">
    <property type="entry name" value="tRNA_endonuc-like_dom_sf"/>
</dbReference>
<organism evidence="3 4">
    <name type="scientific">Exiguobacterium aurantiacum</name>
    <dbReference type="NCBI Taxonomy" id="33987"/>
    <lineage>
        <taxon>Bacteria</taxon>
        <taxon>Bacillati</taxon>
        <taxon>Bacillota</taxon>
        <taxon>Bacilli</taxon>
        <taxon>Bacillales</taxon>
        <taxon>Bacillales Family XII. Incertae Sedis</taxon>
        <taxon>Exiguobacterium</taxon>
    </lineage>
</organism>
<keyword evidence="1" id="KW-0812">Transmembrane</keyword>
<dbReference type="SUPFAM" id="SSF52980">
    <property type="entry name" value="Restriction endonuclease-like"/>
    <property type="match status" value="1"/>
</dbReference>
<dbReference type="GO" id="GO:0009307">
    <property type="term" value="P:DNA restriction-modification system"/>
    <property type="evidence" value="ECO:0007669"/>
    <property type="project" value="InterPro"/>
</dbReference>
<dbReference type="OrthoDB" id="9797274at2"/>
<dbReference type="PANTHER" id="PTHR30015:SF6">
    <property type="entry name" value="SLL1429 PROTEIN"/>
    <property type="match status" value="1"/>
</dbReference>